<protein>
    <submittedName>
        <fullName evidence="2">PIN domain-containing protein</fullName>
    </submittedName>
</protein>
<evidence type="ECO:0000313" key="3">
    <source>
        <dbReference type="Proteomes" id="UP000823910"/>
    </source>
</evidence>
<gene>
    <name evidence="2" type="ORF">H9704_13925</name>
</gene>
<dbReference type="InterPro" id="IPR002716">
    <property type="entry name" value="PIN_dom"/>
</dbReference>
<dbReference type="EMBL" id="DWWT01000076">
    <property type="protein sequence ID" value="HJC07218.1"/>
    <property type="molecule type" value="Genomic_DNA"/>
</dbReference>
<feature type="domain" description="PIN" evidence="1">
    <location>
        <begin position="2"/>
        <end position="117"/>
    </location>
</feature>
<evidence type="ECO:0000313" key="2">
    <source>
        <dbReference type="EMBL" id="HJC07218.1"/>
    </source>
</evidence>
<evidence type="ECO:0000259" key="1">
    <source>
        <dbReference type="Pfam" id="PF13470"/>
    </source>
</evidence>
<name>A0A9D2N1E0_9FIRM</name>
<reference evidence="2" key="1">
    <citation type="journal article" date="2021" name="PeerJ">
        <title>Extensive microbial diversity within the chicken gut microbiome revealed by metagenomics and culture.</title>
        <authorList>
            <person name="Gilroy R."/>
            <person name="Ravi A."/>
            <person name="Getino M."/>
            <person name="Pursley I."/>
            <person name="Horton D.L."/>
            <person name="Alikhan N.F."/>
            <person name="Baker D."/>
            <person name="Gharbi K."/>
            <person name="Hall N."/>
            <person name="Watson M."/>
            <person name="Adriaenssens E.M."/>
            <person name="Foster-Nyarko E."/>
            <person name="Jarju S."/>
            <person name="Secka A."/>
            <person name="Antonio M."/>
            <person name="Oren A."/>
            <person name="Chaudhuri R.R."/>
            <person name="La Ragione R."/>
            <person name="Hildebrand F."/>
            <person name="Pallen M.J."/>
        </authorList>
    </citation>
    <scope>NUCLEOTIDE SEQUENCE</scope>
    <source>
        <strain evidence="2">CHK180-15479</strain>
    </source>
</reference>
<organism evidence="2 3">
    <name type="scientific">Candidatus Enterocloster excrementipullorum</name>
    <dbReference type="NCBI Taxonomy" id="2838559"/>
    <lineage>
        <taxon>Bacteria</taxon>
        <taxon>Bacillati</taxon>
        <taxon>Bacillota</taxon>
        <taxon>Clostridia</taxon>
        <taxon>Lachnospirales</taxon>
        <taxon>Lachnospiraceae</taxon>
        <taxon>Enterocloster</taxon>
    </lineage>
</organism>
<proteinExistence type="predicted"/>
<comment type="caution">
    <text evidence="2">The sequence shown here is derived from an EMBL/GenBank/DDBJ whole genome shotgun (WGS) entry which is preliminary data.</text>
</comment>
<dbReference type="Pfam" id="PF13470">
    <property type="entry name" value="PIN_3"/>
    <property type="match status" value="1"/>
</dbReference>
<dbReference type="AlphaFoldDB" id="A0A9D2N1E0"/>
<reference evidence="2" key="2">
    <citation type="submission" date="2021-04" db="EMBL/GenBank/DDBJ databases">
        <authorList>
            <person name="Gilroy R."/>
        </authorList>
    </citation>
    <scope>NUCLEOTIDE SEQUENCE</scope>
    <source>
        <strain evidence="2">CHK180-15479</strain>
    </source>
</reference>
<sequence length="137" mass="15621">MKIMCDTNVILDVLLEREPFVDDSCKVLSLCEEHRIDGFVPASSVTDIYYLVRKYTHSTDLAYKAVGKLLEIVKVCGVTNNEVLTAFQKKAKDFEDCLMATCAKSIRCDYIVTRNKKDFEEFDIPLLTPSEVLRQIS</sequence>
<dbReference type="SUPFAM" id="SSF88723">
    <property type="entry name" value="PIN domain-like"/>
    <property type="match status" value="1"/>
</dbReference>
<accession>A0A9D2N1E0</accession>
<dbReference type="Proteomes" id="UP000823910">
    <property type="component" value="Unassembled WGS sequence"/>
</dbReference>
<dbReference type="InterPro" id="IPR029060">
    <property type="entry name" value="PIN-like_dom_sf"/>
</dbReference>
<dbReference type="Gene3D" id="3.40.50.1010">
    <property type="entry name" value="5'-nuclease"/>
    <property type="match status" value="1"/>
</dbReference>